<dbReference type="WBParaSite" id="TMUE_3000011963.4">
    <property type="protein sequence ID" value="TMUE_3000011963.4"/>
    <property type="gene ID" value="WBGene00289137"/>
</dbReference>
<keyword evidence="4 9" id="KW-0654">Proteoglycan</keyword>
<evidence type="ECO:0000313" key="15">
    <source>
        <dbReference type="WBParaSite" id="TMUE_3000011963.1"/>
    </source>
</evidence>
<dbReference type="STRING" id="70415.A0A5S6QXV0"/>
<sequence>MTSGLAGSPRYDLLLATFLTFAICAAALADSGVAVGQAKSTRDFQEDWEAASSVHTIDRGFEHDIDFDEGSGKTGASDIEDTASGYGPDDEDSEFASGSHVDPASSGYDGHDFEYPKEVWSPGVTTARSPDERTTEAVPDVNWQPTAQTEWPKFKESSTVVTIGQSVDEGSWATLPTSPLTPRSTTTIVPSVTRPTNVFGPRKSGSFDSFLRPGILAAVIGGSVVGLLVAILLITLVVYRMRKKDEGSYALDESKTPPAYPYAYHKAPTREFYA</sequence>
<dbReference type="GO" id="GO:0016477">
    <property type="term" value="P:cell migration"/>
    <property type="evidence" value="ECO:0007669"/>
    <property type="project" value="TreeGrafter"/>
</dbReference>
<dbReference type="GO" id="GO:0009986">
    <property type="term" value="C:cell surface"/>
    <property type="evidence" value="ECO:0007669"/>
    <property type="project" value="TreeGrafter"/>
</dbReference>
<dbReference type="WBParaSite" id="TMUE_3000011963.5">
    <property type="protein sequence ID" value="TMUE_3000011963.5"/>
    <property type="gene ID" value="WBGene00289137"/>
</dbReference>
<dbReference type="SMART" id="SM00294">
    <property type="entry name" value="4.1m"/>
    <property type="match status" value="1"/>
</dbReference>
<evidence type="ECO:0000259" key="13">
    <source>
        <dbReference type="SMART" id="SM00294"/>
    </source>
</evidence>
<dbReference type="WBParaSite" id="TMUE_3000011963.3">
    <property type="protein sequence ID" value="TMUE_3000011963.3"/>
    <property type="gene ID" value="WBGene00289137"/>
</dbReference>
<comment type="function">
    <text evidence="9">Cell surface proteoglycan.</text>
</comment>
<keyword evidence="3 9" id="KW-0812">Transmembrane</keyword>
<dbReference type="Pfam" id="PF01034">
    <property type="entry name" value="Syndecan"/>
    <property type="match status" value="1"/>
</dbReference>
<proteinExistence type="inferred from homology"/>
<dbReference type="AlphaFoldDB" id="A0A5S6QXV0"/>
<reference evidence="14" key="1">
    <citation type="submission" date="2013-11" db="EMBL/GenBank/DDBJ databases">
        <authorList>
            <person name="Aslett M."/>
        </authorList>
    </citation>
    <scope>NUCLEOTIDE SEQUENCE [LARGE SCALE GENOMIC DNA]</scope>
    <source>
        <strain evidence="14">Edinburgh</strain>
    </source>
</reference>
<evidence type="ECO:0000256" key="11">
    <source>
        <dbReference type="SAM" id="Phobius"/>
    </source>
</evidence>
<feature type="transmembrane region" description="Helical" evidence="11">
    <location>
        <begin position="215"/>
        <end position="239"/>
    </location>
</feature>
<evidence type="ECO:0000256" key="7">
    <source>
        <dbReference type="ARBA" id="ARBA00023180"/>
    </source>
</evidence>
<dbReference type="Proteomes" id="UP000046395">
    <property type="component" value="Unassembled WGS sequence"/>
</dbReference>
<evidence type="ECO:0000256" key="9">
    <source>
        <dbReference type="RuleBase" id="RU000649"/>
    </source>
</evidence>
<keyword evidence="7 9" id="KW-0325">Glycoprotein</keyword>
<dbReference type="WBParaSite" id="TMUE_3000011963.2">
    <property type="protein sequence ID" value="TMUE_3000011963.2"/>
    <property type="gene ID" value="WBGene00289137"/>
</dbReference>
<evidence type="ECO:0000256" key="4">
    <source>
        <dbReference type="ARBA" id="ARBA00022974"/>
    </source>
</evidence>
<dbReference type="GO" id="GO:0016020">
    <property type="term" value="C:membrane"/>
    <property type="evidence" value="ECO:0007669"/>
    <property type="project" value="UniProtKB-SubCell"/>
</dbReference>
<feature type="domain" description="Neurexin/syndecan/glycophorin C" evidence="13">
    <location>
        <begin position="238"/>
        <end position="256"/>
    </location>
</feature>
<organism evidence="14 15">
    <name type="scientific">Trichuris muris</name>
    <name type="common">Mouse whipworm</name>
    <dbReference type="NCBI Taxonomy" id="70415"/>
    <lineage>
        <taxon>Eukaryota</taxon>
        <taxon>Metazoa</taxon>
        <taxon>Ecdysozoa</taxon>
        <taxon>Nematoda</taxon>
        <taxon>Enoplea</taxon>
        <taxon>Dorylaimia</taxon>
        <taxon>Trichinellida</taxon>
        <taxon>Trichuridae</taxon>
        <taxon>Trichuris</taxon>
    </lineage>
</organism>
<feature type="region of interest" description="Disordered" evidence="10">
    <location>
        <begin position="62"/>
        <end position="103"/>
    </location>
</feature>
<dbReference type="InterPro" id="IPR001050">
    <property type="entry name" value="Syndecan"/>
</dbReference>
<evidence type="ECO:0000256" key="2">
    <source>
        <dbReference type="ARBA" id="ARBA00005343"/>
    </source>
</evidence>
<evidence type="ECO:0000256" key="1">
    <source>
        <dbReference type="ARBA" id="ARBA00004479"/>
    </source>
</evidence>
<evidence type="ECO:0000313" key="14">
    <source>
        <dbReference type="Proteomes" id="UP000046395"/>
    </source>
</evidence>
<dbReference type="InterPro" id="IPR003585">
    <property type="entry name" value="Neurexin-like"/>
</dbReference>
<keyword evidence="5 11" id="KW-1133">Transmembrane helix</keyword>
<feature type="signal peptide" evidence="12">
    <location>
        <begin position="1"/>
        <end position="29"/>
    </location>
</feature>
<feature type="region of interest" description="Disordered" evidence="10">
    <location>
        <begin position="115"/>
        <end position="137"/>
    </location>
</feature>
<dbReference type="PANTHER" id="PTHR10915">
    <property type="entry name" value="SYNDECAN"/>
    <property type="match status" value="1"/>
</dbReference>
<evidence type="ECO:0000256" key="8">
    <source>
        <dbReference type="ARBA" id="ARBA00023207"/>
    </source>
</evidence>
<accession>A0A5S6QXV0</accession>
<protein>
    <recommendedName>
        <fullName evidence="9">Syndecan</fullName>
    </recommendedName>
</protein>
<reference evidence="15" key="3">
    <citation type="submission" date="2019-12" db="UniProtKB">
        <authorList>
            <consortium name="WormBaseParasite"/>
        </authorList>
    </citation>
    <scope>IDENTIFICATION</scope>
</reference>
<dbReference type="PANTHER" id="PTHR10915:SF1">
    <property type="entry name" value="SYNDECAN"/>
    <property type="match status" value="1"/>
</dbReference>
<dbReference type="WBParaSite" id="TMUE_3000011963.1">
    <property type="protein sequence ID" value="TMUE_3000011963.1"/>
    <property type="gene ID" value="WBGene00289137"/>
</dbReference>
<dbReference type="InterPro" id="IPR027789">
    <property type="entry name" value="Syndecan/Neurexin_dom"/>
</dbReference>
<dbReference type="InterPro" id="IPR030479">
    <property type="entry name" value="Syndecan_CS"/>
</dbReference>
<evidence type="ECO:0000256" key="3">
    <source>
        <dbReference type="ARBA" id="ARBA00022692"/>
    </source>
</evidence>
<dbReference type="PROSITE" id="PS00964">
    <property type="entry name" value="SYNDECAN"/>
    <property type="match status" value="1"/>
</dbReference>
<evidence type="ECO:0000256" key="6">
    <source>
        <dbReference type="ARBA" id="ARBA00023136"/>
    </source>
</evidence>
<reference evidence="14" key="2">
    <citation type="submission" date="2014-03" db="EMBL/GenBank/DDBJ databases">
        <title>The whipworm genome and dual-species transcriptomics of an intimate host-pathogen interaction.</title>
        <authorList>
            <person name="Foth B.J."/>
            <person name="Tsai I.J."/>
            <person name="Reid A.J."/>
            <person name="Bancroft A.J."/>
            <person name="Nichol S."/>
            <person name="Tracey A."/>
            <person name="Holroyd N."/>
            <person name="Cotton J.A."/>
            <person name="Stanley E.J."/>
            <person name="Zarowiecki M."/>
            <person name="Liu J.Z."/>
            <person name="Huckvale T."/>
            <person name="Cooper P.J."/>
            <person name="Grencis R.K."/>
            <person name="Berriman M."/>
        </authorList>
    </citation>
    <scope>NUCLEOTIDE SEQUENCE [LARGE SCALE GENOMIC DNA]</scope>
    <source>
        <strain evidence="14">Edinburgh</strain>
    </source>
</reference>
<keyword evidence="14" id="KW-1185">Reference proteome</keyword>
<evidence type="ECO:0000256" key="5">
    <source>
        <dbReference type="ARBA" id="ARBA00022989"/>
    </source>
</evidence>
<comment type="subcellular location">
    <subcellularLocation>
        <location evidence="1 9">Membrane</location>
        <topology evidence="1 9">Single-pass type I membrane protein</topology>
    </subcellularLocation>
</comment>
<keyword evidence="6 11" id="KW-0472">Membrane</keyword>
<name>A0A5S6QXV0_TRIMR</name>
<evidence type="ECO:0000256" key="10">
    <source>
        <dbReference type="SAM" id="MobiDB-lite"/>
    </source>
</evidence>
<keyword evidence="8 9" id="KW-0357">Heparan sulfate</keyword>
<comment type="similarity">
    <text evidence="2 9">Belongs to the syndecan proteoglycan family.</text>
</comment>
<feature type="chain" id="PRO_5044624386" description="Syndecan" evidence="12">
    <location>
        <begin position="30"/>
        <end position="274"/>
    </location>
</feature>
<evidence type="ECO:0000256" key="12">
    <source>
        <dbReference type="SAM" id="SignalP"/>
    </source>
</evidence>
<keyword evidence="12" id="KW-0732">Signal</keyword>